<dbReference type="STRING" id="1839801.Dform_00273"/>
<dbReference type="EMBL" id="CP018258">
    <property type="protein sequence ID" value="APV43633.1"/>
    <property type="molecule type" value="Genomic_DNA"/>
</dbReference>
<reference evidence="2" key="1">
    <citation type="submission" date="2016-11" db="EMBL/GenBank/DDBJ databases">
        <title>Dehalogenimonas formicexedens sp. nov., a chlorinated alkane respiring bacterium isolated from contaminated groundwater.</title>
        <authorList>
            <person name="Key T.A."/>
            <person name="Bowman K.S."/>
            <person name="Lee I."/>
            <person name="Chun J."/>
            <person name="Albuquerque L."/>
            <person name="da Costa M.S."/>
            <person name="Rainey F.A."/>
            <person name="Moe W.M."/>
        </authorList>
    </citation>
    <scope>NUCLEOTIDE SEQUENCE [LARGE SCALE GENOMIC DNA]</scope>
    <source>
        <strain evidence="2">NSZ-14</strain>
    </source>
</reference>
<organism evidence="1 2">
    <name type="scientific">Dehalogenimonas formicexedens</name>
    <dbReference type="NCBI Taxonomy" id="1839801"/>
    <lineage>
        <taxon>Bacteria</taxon>
        <taxon>Bacillati</taxon>
        <taxon>Chloroflexota</taxon>
        <taxon>Dehalococcoidia</taxon>
        <taxon>Dehalococcoidales</taxon>
        <taxon>Dehalococcoidaceae</taxon>
        <taxon>Dehalogenimonas</taxon>
    </lineage>
</organism>
<gene>
    <name evidence="1" type="ORF">Dform_00273</name>
</gene>
<dbReference type="RefSeq" id="WP_076003424.1">
    <property type="nucleotide sequence ID" value="NZ_CP018258.1"/>
</dbReference>
<sequence>MWNNYFTLLTIAALLRADYEISNPPEETNPPAGSRSLSKDVLVARRREWAEKAVKRYAETQEKKWRKWEEAMFEAK</sequence>
<dbReference type="OrthoDB" id="165255at2"/>
<evidence type="ECO:0000313" key="2">
    <source>
        <dbReference type="Proteomes" id="UP000185934"/>
    </source>
</evidence>
<name>A0A1P8F589_9CHLR</name>
<accession>A0A1P8F589</accession>
<keyword evidence="2" id="KW-1185">Reference proteome</keyword>
<protein>
    <submittedName>
        <fullName evidence="1">Uncharacterized protein</fullName>
    </submittedName>
</protein>
<evidence type="ECO:0000313" key="1">
    <source>
        <dbReference type="EMBL" id="APV43633.1"/>
    </source>
</evidence>
<proteinExistence type="predicted"/>
<dbReference type="Proteomes" id="UP000185934">
    <property type="component" value="Chromosome"/>
</dbReference>
<dbReference type="KEGG" id="dfo:Dform_00273"/>
<dbReference type="AlphaFoldDB" id="A0A1P8F589"/>